<dbReference type="GO" id="GO:0006487">
    <property type="term" value="P:protein N-linked glycosylation"/>
    <property type="evidence" value="ECO:0007669"/>
    <property type="project" value="TreeGrafter"/>
</dbReference>
<feature type="compositionally biased region" description="Low complexity" evidence="1">
    <location>
        <begin position="616"/>
        <end position="630"/>
    </location>
</feature>
<feature type="compositionally biased region" description="Basic and acidic residues" evidence="1">
    <location>
        <begin position="593"/>
        <end position="605"/>
    </location>
</feature>
<name>A0A812IBF2_9DINO</name>
<dbReference type="InterPro" id="IPR057279">
    <property type="entry name" value="MGAT4"/>
</dbReference>
<feature type="region of interest" description="Disordered" evidence="1">
    <location>
        <begin position="573"/>
        <end position="634"/>
    </location>
</feature>
<dbReference type="InterPro" id="IPR006759">
    <property type="entry name" value="Glyco_transf_54"/>
</dbReference>
<evidence type="ECO:0000256" key="1">
    <source>
        <dbReference type="SAM" id="MobiDB-lite"/>
    </source>
</evidence>
<sequence>MHGRHRAAAAHGTGGVQCDLVLLAFAVAALVIFVLNFGIVLLSPLLKWHGCSLSDQLYQEGPRRLSQLAEGPVLEAWSCLHNLDRSSLRLLPDKDLEQRARQGPRWLFIGVSSVQRKAEYLGLTLSHLFDAMGTAVDTGIVVHLADFDENWVSKSQEWLRSGFDDEVQANRLHVIHAPERLYPPREEVQKSTKFGDPPHRQWWRAKQNLDYAFLMWYAAGLAEYYMQLEDDVQVVPSFLPTVRRYMREKAAGNEWVMIAFSKLGFIGKTFRSSRLPKLAEFLLVFHDQAPCDWLVWIFIDAASSQPVTGQIAKDLEDEFVKRAQAKHQGKTGKVENPKSMRNDVLLFYRERNAEQVFLSPAAAASPKPTVPAVPSLLPLPIEQVPSVRQQMAPGTLPPAQVYSNMKHWKQYAPEAAYGSSLKGFWTSDTCDASRAATPCMGPEKFIEVVFSTDVDLKRVRLVQAASDHPQDFLRNGTLEVGKWLRARGAADQPHCESYQVIAPVTQREAIWSGVLSQPVRCLRVRMLAAQKEWIMLKFAEVVSEVGPRPATTQAAMQAVPPRKEVEVPTVPAARADPTLLEETEDPTTTATMDRPETEGPEKPEGSEGLEAMVWNPGSSGTGQPESSSSTYQPPLPLARLNAIVRSVEAHVEEPDQDTLAGMLAFSVGLLAGIVGWANVFLCQTLSLPGVHLVGRLPCWMASFVPAIDSMLYLSMDAPNVDCKFQERKLARQHDKMQAGGWPWWSSVPVELHQAEQAPARRLGAGARSWEEVQSPARRVDSSSFQVVGPTSPPRRWLAIGMTLRCSEQQAAMDKAVEVLRKLLAAGDDSLVVLVHLSDELAEHRSRLARLLETELASDVEAGRFLAVRAPEPYYQDASRKTDNYELAVLLVSAAPLADYYMQVEADVLLKQGFIKTLQSYITAKQQENEPWHMISLSQDGHRRKIWRSASLATFAELLAIFPDVPPDSLLWDFIDTINNQSAPKACAIASSATKFKRADVLLQYHKAEALIEHVGDVSSLEGKVQRIHDDYFKKHNLISSLFDNPVADIYTADMVSASSQLQAVYGSSGIASGQGYTKVGTLTAPYLGDMVGDGQAVLEVVFKEPTAVQMVNLRMGGHLRTKTKKQKTEEADPDFDFVLDHARIEFGRGRHQSAGSSAVRGAHVTFRKGRCTDYEPVVNISGREVFWRCPLSRPVMAVECVKVTLLQPQQKAAIIRSIRIRSAKPRRLSEEHHDENDAELEQVESMSVDLAKWQEKMVTWSLIVSAAFFAGSLVFFVGCVATTLHVPGPRRREPKRRTKVSQA</sequence>
<gene>
    <name evidence="4" type="primary">MGAT4C</name>
    <name evidence="4" type="ORF">SNAT2548_LOCUS3517</name>
</gene>
<dbReference type="PANTHER" id="PTHR12062">
    <property type="entry name" value="N-ACETYLGLUCOSAMINYLTRANSFERASE VI"/>
    <property type="match status" value="1"/>
</dbReference>
<dbReference type="Proteomes" id="UP000604046">
    <property type="component" value="Unassembled WGS sequence"/>
</dbReference>
<dbReference type="OrthoDB" id="414319at2759"/>
<proteinExistence type="predicted"/>
<feature type="transmembrane region" description="Helical" evidence="2">
    <location>
        <begin position="20"/>
        <end position="46"/>
    </location>
</feature>
<keyword evidence="2" id="KW-1133">Transmembrane helix</keyword>
<reference evidence="4" key="1">
    <citation type="submission" date="2021-02" db="EMBL/GenBank/DDBJ databases">
        <authorList>
            <person name="Dougan E. K."/>
            <person name="Rhodes N."/>
            <person name="Thang M."/>
            <person name="Chan C."/>
        </authorList>
    </citation>
    <scope>NUCLEOTIDE SEQUENCE</scope>
</reference>
<feature type="domain" description="MGAT4 conserved region" evidence="3">
    <location>
        <begin position="788"/>
        <end position="1032"/>
    </location>
</feature>
<dbReference type="PANTHER" id="PTHR12062:SF0">
    <property type="entry name" value="ALPHA-1,3-MANNOSYL-GLYCOPROTEIN 4-BETA-N-ACETYLGLUCOSAMINYLTRANSFERASE B"/>
    <property type="match status" value="1"/>
</dbReference>
<protein>
    <submittedName>
        <fullName evidence="4">MGAT4C protein</fullName>
    </submittedName>
</protein>
<comment type="caution">
    <text evidence="4">The sequence shown here is derived from an EMBL/GenBank/DDBJ whole genome shotgun (WGS) entry which is preliminary data.</text>
</comment>
<keyword evidence="2" id="KW-0472">Membrane</keyword>
<keyword evidence="2" id="KW-0812">Transmembrane</keyword>
<dbReference type="GO" id="GO:0008375">
    <property type="term" value="F:acetylglucosaminyltransferase activity"/>
    <property type="evidence" value="ECO:0007669"/>
    <property type="project" value="TreeGrafter"/>
</dbReference>
<evidence type="ECO:0000313" key="4">
    <source>
        <dbReference type="EMBL" id="CAE7029321.1"/>
    </source>
</evidence>
<feature type="domain" description="MGAT4 conserved region" evidence="3">
    <location>
        <begin position="101"/>
        <end position="303"/>
    </location>
</feature>
<keyword evidence="5" id="KW-1185">Reference proteome</keyword>
<organism evidence="4 5">
    <name type="scientific">Symbiodinium natans</name>
    <dbReference type="NCBI Taxonomy" id="878477"/>
    <lineage>
        <taxon>Eukaryota</taxon>
        <taxon>Sar</taxon>
        <taxon>Alveolata</taxon>
        <taxon>Dinophyceae</taxon>
        <taxon>Suessiales</taxon>
        <taxon>Symbiodiniaceae</taxon>
        <taxon>Symbiodinium</taxon>
    </lineage>
</organism>
<evidence type="ECO:0000256" key="2">
    <source>
        <dbReference type="SAM" id="Phobius"/>
    </source>
</evidence>
<dbReference type="Pfam" id="PF04666">
    <property type="entry name" value="MGAT4_cons"/>
    <property type="match status" value="2"/>
</dbReference>
<accession>A0A812IBF2</accession>
<evidence type="ECO:0000313" key="5">
    <source>
        <dbReference type="Proteomes" id="UP000604046"/>
    </source>
</evidence>
<evidence type="ECO:0000259" key="3">
    <source>
        <dbReference type="Pfam" id="PF04666"/>
    </source>
</evidence>
<feature type="transmembrane region" description="Helical" evidence="2">
    <location>
        <begin position="1260"/>
        <end position="1286"/>
    </location>
</feature>
<dbReference type="EMBL" id="CAJNDS010000214">
    <property type="protein sequence ID" value="CAE7029321.1"/>
    <property type="molecule type" value="Genomic_DNA"/>
</dbReference>